<evidence type="ECO:0000313" key="10">
    <source>
        <dbReference type="EMBL" id="PSU35020.1"/>
    </source>
</evidence>
<dbReference type="GO" id="GO:0009279">
    <property type="term" value="C:cell outer membrane"/>
    <property type="evidence" value="ECO:0007669"/>
    <property type="project" value="UniProtKB-SubCell"/>
</dbReference>
<keyword evidence="10" id="KW-0675">Receptor</keyword>
<proteinExistence type="inferred from homology"/>
<keyword evidence="7 8" id="KW-0998">Cell outer membrane</keyword>
<evidence type="ECO:0000256" key="5">
    <source>
        <dbReference type="ARBA" id="ARBA00022729"/>
    </source>
</evidence>
<keyword evidence="2 8" id="KW-0813">Transport</keyword>
<dbReference type="EMBL" id="PYMH01000002">
    <property type="protein sequence ID" value="PSU35020.1"/>
    <property type="molecule type" value="Genomic_DNA"/>
</dbReference>
<dbReference type="SUPFAM" id="SSF56935">
    <property type="entry name" value="Porins"/>
    <property type="match status" value="1"/>
</dbReference>
<dbReference type="PROSITE" id="PS52016">
    <property type="entry name" value="TONB_DEPENDENT_REC_3"/>
    <property type="match status" value="1"/>
</dbReference>
<gene>
    <name evidence="10" type="ORF">C9I99_08100</name>
</gene>
<feature type="domain" description="TonB-dependent receptor plug" evidence="9">
    <location>
        <begin position="53"/>
        <end position="162"/>
    </location>
</feature>
<accession>A0A2T3J1V2</accession>
<dbReference type="Gene3D" id="2.170.130.10">
    <property type="entry name" value="TonB-dependent receptor, plug domain"/>
    <property type="match status" value="1"/>
</dbReference>
<evidence type="ECO:0000256" key="8">
    <source>
        <dbReference type="PROSITE-ProRule" id="PRU01360"/>
    </source>
</evidence>
<dbReference type="GO" id="GO:0015344">
    <property type="term" value="F:siderophore uptake transmembrane transporter activity"/>
    <property type="evidence" value="ECO:0007669"/>
    <property type="project" value="TreeGrafter"/>
</dbReference>
<dbReference type="Gene3D" id="2.40.170.20">
    <property type="entry name" value="TonB-dependent receptor, beta-barrel domain"/>
    <property type="match status" value="1"/>
</dbReference>
<evidence type="ECO:0000256" key="2">
    <source>
        <dbReference type="ARBA" id="ARBA00022448"/>
    </source>
</evidence>
<keyword evidence="4 8" id="KW-0812">Transmembrane</keyword>
<evidence type="ECO:0000256" key="3">
    <source>
        <dbReference type="ARBA" id="ARBA00022452"/>
    </source>
</evidence>
<evidence type="ECO:0000256" key="7">
    <source>
        <dbReference type="ARBA" id="ARBA00023237"/>
    </source>
</evidence>
<dbReference type="InterPro" id="IPR012910">
    <property type="entry name" value="Plug_dom"/>
</dbReference>
<dbReference type="Proteomes" id="UP000241222">
    <property type="component" value="Unassembled WGS sequence"/>
</dbReference>
<keyword evidence="5" id="KW-0732">Signal</keyword>
<dbReference type="AlphaFoldDB" id="A0A2T3J1V2"/>
<keyword evidence="3 8" id="KW-1134">Transmembrane beta strand</keyword>
<keyword evidence="6 8" id="KW-0472">Membrane</keyword>
<dbReference type="PANTHER" id="PTHR30069:SF29">
    <property type="entry name" value="HEMOGLOBIN AND HEMOGLOBIN-HAPTOGLOBIN-BINDING PROTEIN 1-RELATED"/>
    <property type="match status" value="1"/>
</dbReference>
<dbReference type="InterPro" id="IPR039426">
    <property type="entry name" value="TonB-dep_rcpt-like"/>
</dbReference>
<dbReference type="GO" id="GO:0044718">
    <property type="term" value="P:siderophore transmembrane transport"/>
    <property type="evidence" value="ECO:0007669"/>
    <property type="project" value="TreeGrafter"/>
</dbReference>
<comment type="subcellular location">
    <subcellularLocation>
        <location evidence="1 8">Cell outer membrane</location>
        <topology evidence="1 8">Multi-pass membrane protein</topology>
    </subcellularLocation>
</comment>
<protein>
    <submittedName>
        <fullName evidence="10">TonB-dependent receptor</fullName>
    </submittedName>
</protein>
<keyword evidence="11" id="KW-1185">Reference proteome</keyword>
<reference evidence="10 11" key="1">
    <citation type="submission" date="2018-03" db="EMBL/GenBank/DDBJ databases">
        <title>Whole genome sequencing of Histamine producing bacteria.</title>
        <authorList>
            <person name="Butler K."/>
        </authorList>
    </citation>
    <scope>NUCLEOTIDE SEQUENCE [LARGE SCALE GENOMIC DNA]</scope>
    <source>
        <strain evidence="10 11">JCM 13586</strain>
    </source>
</reference>
<evidence type="ECO:0000259" key="9">
    <source>
        <dbReference type="Pfam" id="PF07715"/>
    </source>
</evidence>
<comment type="caution">
    <text evidence="10">The sequence shown here is derived from an EMBL/GenBank/DDBJ whole genome shotgun (WGS) entry which is preliminary data.</text>
</comment>
<comment type="similarity">
    <text evidence="8">Belongs to the TonB-dependent receptor family.</text>
</comment>
<name>A0A2T3J1V2_9GAMM</name>
<dbReference type="Pfam" id="PF07715">
    <property type="entry name" value="Plug"/>
    <property type="match status" value="1"/>
</dbReference>
<dbReference type="InterPro" id="IPR037066">
    <property type="entry name" value="Plug_dom_sf"/>
</dbReference>
<evidence type="ECO:0000313" key="11">
    <source>
        <dbReference type="Proteomes" id="UP000241222"/>
    </source>
</evidence>
<organism evidence="10 11">
    <name type="scientific">Photobacterium lutimaris</name>
    <dbReference type="NCBI Taxonomy" id="388278"/>
    <lineage>
        <taxon>Bacteria</taxon>
        <taxon>Pseudomonadati</taxon>
        <taxon>Pseudomonadota</taxon>
        <taxon>Gammaproteobacteria</taxon>
        <taxon>Vibrionales</taxon>
        <taxon>Vibrionaceae</taxon>
        <taxon>Photobacterium</taxon>
    </lineage>
</organism>
<evidence type="ECO:0000256" key="4">
    <source>
        <dbReference type="ARBA" id="ARBA00022692"/>
    </source>
</evidence>
<dbReference type="PANTHER" id="PTHR30069">
    <property type="entry name" value="TONB-DEPENDENT OUTER MEMBRANE RECEPTOR"/>
    <property type="match status" value="1"/>
</dbReference>
<dbReference type="OrthoDB" id="9758929at2"/>
<evidence type="ECO:0000256" key="6">
    <source>
        <dbReference type="ARBA" id="ARBA00023136"/>
    </source>
</evidence>
<dbReference type="InterPro" id="IPR036942">
    <property type="entry name" value="Beta-barrel_TonB_sf"/>
</dbReference>
<sequence length="692" mass="77877">MLNRGKIVLPLLVGLCSAKGQANDLEQLMSMSLEELAMVDIHVTSAAKKPQSLRDIPAAVYVISNEQIRRSGVRSIAEALALAPGIQVTRISEFNWQVSLRGLNEVLFNKLLVMIDGRTVYSPLMSGTFWHTIDTLLEDIERIEVIRGAAGTMWGGNAANGVVNIITKDTQETLGHYGEMAGGDYGYRELNYRYGTRFNDNVTARAFVKGVNGNYYIDNDDTWRNLRGGIRADISQDNRKITLQVGGYQTKSEHLWLYADLSSAYSDGLYHHTDLNVYSEGAYFSANWQEQYNNSFYEFNLWADTHSSDEPSAAGKFHTLDLEVLAHQQLNPDHQITFGGGSRVIHRRTAPYPDNHYKHIELWGRYSHDPVGTDTIFNTYFQLESKLSETLTSTFGLKVEHFSLNNSTELQPQARLLYQPNNNQQLWLGAARAVVTPSFVSTKTDGYRLSSVCLTTDCQDNRPAIIYTAANDNLDTESVVTLDMGHRYFVSDKLTVDSTIFYSQYDNVLMENDSQWVCIYGQCMDGTQLPSEMFALVQTYSDNLKLENYGFETAINWSPLPSFTINTSYSYIQTSASCSGHANCQPDATTGSKLLNEHQPAHLLSLQTLWQITPAWQLDLWFKHKSAVSTNHSLPEAPSISTLDARIAWHEKPHWPRIELIADALGKNPYEDMPGKARIDQNVFLKASWGVE</sequence>
<evidence type="ECO:0000256" key="1">
    <source>
        <dbReference type="ARBA" id="ARBA00004571"/>
    </source>
</evidence>